<sequence>MDVRTLRYFIAIAKAENFTVASESLHVTQPTLSKQMKELEKDLGKQLLIRGSRKVSLTADGQLLQKRASEIIDLLDRTESEIRKPDGVIAGSVYIGGGESASMRLIAQVVKDVQTKYPDIQFHLYSGIAEDVKERLNKGLLDFGVVIGAVNTDHYDFRILPEDDTWGLLVPNDSYLANKSVIHPDDLTDLPLICSHQSLNNNELTGWFGGDFSSLNIVASYNLIYNASLMVEAGVGYALCLDNLVDTYTTNKLHFIPLDPPMSSQLKFIWKKQNNFSTAAKAFKQRLQDYLKSSK</sequence>
<dbReference type="Gene3D" id="3.40.190.290">
    <property type="match status" value="1"/>
</dbReference>
<dbReference type="Gene3D" id="1.10.10.10">
    <property type="entry name" value="Winged helix-like DNA-binding domain superfamily/Winged helix DNA-binding domain"/>
    <property type="match status" value="1"/>
</dbReference>
<dbReference type="GO" id="GO:0003700">
    <property type="term" value="F:DNA-binding transcription factor activity"/>
    <property type="evidence" value="ECO:0007669"/>
    <property type="project" value="InterPro"/>
</dbReference>
<dbReference type="GO" id="GO:0003677">
    <property type="term" value="F:DNA binding"/>
    <property type="evidence" value="ECO:0007669"/>
    <property type="project" value="UniProtKB-KW"/>
</dbReference>
<dbReference type="RefSeq" id="WP_197558316.1">
    <property type="nucleotide sequence ID" value="NZ_CP063065.1"/>
</dbReference>
<dbReference type="PANTHER" id="PTHR30419">
    <property type="entry name" value="HTH-TYPE TRANSCRIPTIONAL REGULATOR YBHD"/>
    <property type="match status" value="1"/>
</dbReference>
<dbReference type="InterPro" id="IPR036388">
    <property type="entry name" value="WH-like_DNA-bd_sf"/>
</dbReference>
<keyword evidence="3" id="KW-0238">DNA-binding</keyword>
<feature type="domain" description="HTH lysR-type" evidence="5">
    <location>
        <begin position="1"/>
        <end position="58"/>
    </location>
</feature>
<evidence type="ECO:0000256" key="3">
    <source>
        <dbReference type="ARBA" id="ARBA00023125"/>
    </source>
</evidence>
<keyword evidence="2" id="KW-0805">Transcription regulation</keyword>
<organism evidence="6 7">
    <name type="scientific">Aerococcus urinaeequi</name>
    <dbReference type="NCBI Taxonomy" id="51665"/>
    <lineage>
        <taxon>Bacteria</taxon>
        <taxon>Bacillati</taxon>
        <taxon>Bacillota</taxon>
        <taxon>Bacilli</taxon>
        <taxon>Lactobacillales</taxon>
        <taxon>Aerococcaceae</taxon>
        <taxon>Aerococcus</taxon>
    </lineage>
</organism>
<dbReference type="PRINTS" id="PR00039">
    <property type="entry name" value="HTHLYSR"/>
</dbReference>
<gene>
    <name evidence="6" type="ORF">IMX20_07885</name>
</gene>
<dbReference type="AlphaFoldDB" id="A0A7M1KRW3"/>
<dbReference type="Pfam" id="PF00126">
    <property type="entry name" value="HTH_1"/>
    <property type="match status" value="1"/>
</dbReference>
<dbReference type="InterPro" id="IPR005119">
    <property type="entry name" value="LysR_subst-bd"/>
</dbReference>
<dbReference type="Pfam" id="PF03466">
    <property type="entry name" value="LysR_substrate"/>
    <property type="match status" value="1"/>
</dbReference>
<dbReference type="CDD" id="cd05466">
    <property type="entry name" value="PBP2_LTTR_substrate"/>
    <property type="match status" value="1"/>
</dbReference>
<evidence type="ECO:0000256" key="2">
    <source>
        <dbReference type="ARBA" id="ARBA00023015"/>
    </source>
</evidence>
<dbReference type="InterPro" id="IPR036390">
    <property type="entry name" value="WH_DNA-bd_sf"/>
</dbReference>
<dbReference type="PANTHER" id="PTHR30419:SF8">
    <property type="entry name" value="NITROGEN ASSIMILATION TRANSCRIPTIONAL ACTIVATOR-RELATED"/>
    <property type="match status" value="1"/>
</dbReference>
<name>A0A7M1KRW3_9LACT</name>
<dbReference type="EMBL" id="CP063065">
    <property type="protein sequence ID" value="QOQ78894.1"/>
    <property type="molecule type" value="Genomic_DNA"/>
</dbReference>
<dbReference type="InterPro" id="IPR000847">
    <property type="entry name" value="LysR_HTH_N"/>
</dbReference>
<evidence type="ECO:0000313" key="6">
    <source>
        <dbReference type="EMBL" id="QOQ78894.1"/>
    </source>
</evidence>
<reference evidence="6 7" key="1">
    <citation type="submission" date="2020-10" db="EMBL/GenBank/DDBJ databases">
        <title>Plasmid carrying two tetracycline resistance determinant.</title>
        <authorList>
            <person name="Yang Q."/>
        </authorList>
    </citation>
    <scope>NUCLEOTIDE SEQUENCE [LARGE SCALE GENOMIC DNA]</scope>
    <source>
        <strain evidence="6 7">T43</strain>
    </source>
</reference>
<dbReference type="SUPFAM" id="SSF46785">
    <property type="entry name" value="Winged helix' DNA-binding domain"/>
    <property type="match status" value="1"/>
</dbReference>
<dbReference type="PROSITE" id="PS50931">
    <property type="entry name" value="HTH_LYSR"/>
    <property type="match status" value="1"/>
</dbReference>
<evidence type="ECO:0000259" key="5">
    <source>
        <dbReference type="PROSITE" id="PS50931"/>
    </source>
</evidence>
<dbReference type="GO" id="GO:0005829">
    <property type="term" value="C:cytosol"/>
    <property type="evidence" value="ECO:0007669"/>
    <property type="project" value="TreeGrafter"/>
</dbReference>
<dbReference type="FunFam" id="1.10.10.10:FF:000001">
    <property type="entry name" value="LysR family transcriptional regulator"/>
    <property type="match status" value="1"/>
</dbReference>
<dbReference type="InterPro" id="IPR050950">
    <property type="entry name" value="HTH-type_LysR_regulators"/>
</dbReference>
<proteinExistence type="inferred from homology"/>
<evidence type="ECO:0000256" key="4">
    <source>
        <dbReference type="ARBA" id="ARBA00023163"/>
    </source>
</evidence>
<dbReference type="SUPFAM" id="SSF53850">
    <property type="entry name" value="Periplasmic binding protein-like II"/>
    <property type="match status" value="1"/>
</dbReference>
<evidence type="ECO:0000313" key="7">
    <source>
        <dbReference type="Proteomes" id="UP000595091"/>
    </source>
</evidence>
<dbReference type="Proteomes" id="UP000595091">
    <property type="component" value="Chromosome"/>
</dbReference>
<accession>A0A7M1KRW3</accession>
<comment type="similarity">
    <text evidence="1">Belongs to the LysR transcriptional regulatory family.</text>
</comment>
<evidence type="ECO:0000256" key="1">
    <source>
        <dbReference type="ARBA" id="ARBA00009437"/>
    </source>
</evidence>
<keyword evidence="4" id="KW-0804">Transcription</keyword>
<protein>
    <submittedName>
        <fullName evidence="6">LysR family transcriptional regulator</fullName>
    </submittedName>
</protein>